<dbReference type="SUPFAM" id="SSF103473">
    <property type="entry name" value="MFS general substrate transporter"/>
    <property type="match status" value="1"/>
</dbReference>
<feature type="transmembrane region" description="Helical" evidence="8">
    <location>
        <begin position="21"/>
        <end position="44"/>
    </location>
</feature>
<accession>A0A938YMT0</accession>
<dbReference type="EMBL" id="JAERWL010000006">
    <property type="protein sequence ID" value="MBM9476247.1"/>
    <property type="molecule type" value="Genomic_DNA"/>
</dbReference>
<keyword evidence="3" id="KW-1003">Cell membrane</keyword>
<keyword evidence="6 8" id="KW-0472">Membrane</keyword>
<evidence type="ECO:0000256" key="7">
    <source>
        <dbReference type="SAM" id="MobiDB-lite"/>
    </source>
</evidence>
<feature type="region of interest" description="Disordered" evidence="7">
    <location>
        <begin position="662"/>
        <end position="720"/>
    </location>
</feature>
<dbReference type="GO" id="GO:0022857">
    <property type="term" value="F:transmembrane transporter activity"/>
    <property type="evidence" value="ECO:0007669"/>
    <property type="project" value="InterPro"/>
</dbReference>
<evidence type="ECO:0000313" key="9">
    <source>
        <dbReference type="EMBL" id="MBM9476247.1"/>
    </source>
</evidence>
<evidence type="ECO:0000256" key="3">
    <source>
        <dbReference type="ARBA" id="ARBA00022475"/>
    </source>
</evidence>
<evidence type="ECO:0000256" key="2">
    <source>
        <dbReference type="ARBA" id="ARBA00022448"/>
    </source>
</evidence>
<reference evidence="9" key="1">
    <citation type="submission" date="2021-01" db="EMBL/GenBank/DDBJ databases">
        <title>KCTC 19127 draft genome.</title>
        <authorList>
            <person name="An D."/>
        </authorList>
    </citation>
    <scope>NUCLEOTIDE SEQUENCE</scope>
    <source>
        <strain evidence="9">KCTC 19127</strain>
    </source>
</reference>
<dbReference type="Proteomes" id="UP000663801">
    <property type="component" value="Unassembled WGS sequence"/>
</dbReference>
<dbReference type="GO" id="GO:0005886">
    <property type="term" value="C:plasma membrane"/>
    <property type="evidence" value="ECO:0007669"/>
    <property type="project" value="UniProtKB-SubCell"/>
</dbReference>
<feature type="transmembrane region" description="Helical" evidence="8">
    <location>
        <begin position="347"/>
        <end position="369"/>
    </location>
</feature>
<keyword evidence="2" id="KW-0813">Transport</keyword>
<keyword evidence="4 8" id="KW-0812">Transmembrane</keyword>
<dbReference type="InterPro" id="IPR027417">
    <property type="entry name" value="P-loop_NTPase"/>
</dbReference>
<dbReference type="PANTHER" id="PTHR43266">
    <property type="entry name" value="MACROLIDE-EFFLUX PROTEIN"/>
    <property type="match status" value="1"/>
</dbReference>
<dbReference type="Pfam" id="PF07690">
    <property type="entry name" value="MFS_1"/>
    <property type="match status" value="1"/>
</dbReference>
<feature type="region of interest" description="Disordered" evidence="7">
    <location>
        <begin position="604"/>
        <end position="647"/>
    </location>
</feature>
<keyword evidence="10" id="KW-1185">Reference proteome</keyword>
<dbReference type="SUPFAM" id="SSF52540">
    <property type="entry name" value="P-loop containing nucleoside triphosphate hydrolases"/>
    <property type="match status" value="1"/>
</dbReference>
<feature type="transmembrane region" description="Helical" evidence="8">
    <location>
        <begin position="381"/>
        <end position="407"/>
    </location>
</feature>
<feature type="transmembrane region" description="Helical" evidence="8">
    <location>
        <begin position="150"/>
        <end position="173"/>
    </location>
</feature>
<protein>
    <submittedName>
        <fullName evidence="9">MFS transporter</fullName>
    </submittedName>
</protein>
<evidence type="ECO:0000313" key="10">
    <source>
        <dbReference type="Proteomes" id="UP000663801"/>
    </source>
</evidence>
<proteinExistence type="predicted"/>
<dbReference type="RefSeq" id="WP_205256329.1">
    <property type="nucleotide sequence ID" value="NZ_BAAAPV010000001.1"/>
</dbReference>
<feature type="transmembrane region" description="Helical" evidence="8">
    <location>
        <begin position="292"/>
        <end position="311"/>
    </location>
</feature>
<gene>
    <name evidence="9" type="ORF">JL107_07325</name>
</gene>
<name>A0A938YMT0_9ACTN</name>
<dbReference type="Gene3D" id="3.40.50.300">
    <property type="entry name" value="P-loop containing nucleotide triphosphate hydrolases"/>
    <property type="match status" value="1"/>
</dbReference>
<feature type="transmembrane region" description="Helical" evidence="8">
    <location>
        <begin position="193"/>
        <end position="217"/>
    </location>
</feature>
<feature type="transmembrane region" description="Helical" evidence="8">
    <location>
        <begin position="323"/>
        <end position="341"/>
    </location>
</feature>
<evidence type="ECO:0000256" key="1">
    <source>
        <dbReference type="ARBA" id="ARBA00004651"/>
    </source>
</evidence>
<comment type="subcellular location">
    <subcellularLocation>
        <location evidence="1">Cell membrane</location>
        <topology evidence="1">Multi-pass membrane protein</topology>
    </subcellularLocation>
</comment>
<evidence type="ECO:0000256" key="8">
    <source>
        <dbReference type="SAM" id="Phobius"/>
    </source>
</evidence>
<feature type="transmembrane region" description="Helical" evidence="8">
    <location>
        <begin position="89"/>
        <end position="106"/>
    </location>
</feature>
<evidence type="ECO:0000256" key="6">
    <source>
        <dbReference type="ARBA" id="ARBA00023136"/>
    </source>
</evidence>
<dbReference type="InterPro" id="IPR036259">
    <property type="entry name" value="MFS_trans_sf"/>
</dbReference>
<evidence type="ECO:0000256" key="4">
    <source>
        <dbReference type="ARBA" id="ARBA00022692"/>
    </source>
</evidence>
<feature type="compositionally biased region" description="Low complexity" evidence="7">
    <location>
        <begin position="613"/>
        <end position="624"/>
    </location>
</feature>
<dbReference type="InterPro" id="IPR011701">
    <property type="entry name" value="MFS"/>
</dbReference>
<dbReference type="PANTHER" id="PTHR43266:SF2">
    <property type="entry name" value="MAJOR FACILITATOR SUPERFAMILY (MFS) PROFILE DOMAIN-CONTAINING PROTEIN"/>
    <property type="match status" value="1"/>
</dbReference>
<dbReference type="AlphaFoldDB" id="A0A938YMT0"/>
<keyword evidence="5 8" id="KW-1133">Transmembrane helix</keyword>
<feature type="transmembrane region" description="Helical" evidence="8">
    <location>
        <begin position="261"/>
        <end position="280"/>
    </location>
</feature>
<dbReference type="Gene3D" id="1.20.1250.20">
    <property type="entry name" value="MFS general substrate transporter like domains"/>
    <property type="match status" value="1"/>
</dbReference>
<dbReference type="CDD" id="cd06173">
    <property type="entry name" value="MFS_MefA_like"/>
    <property type="match status" value="1"/>
</dbReference>
<organism evidence="9 10">
    <name type="scientific">Nakamurella flavida</name>
    <dbReference type="NCBI Taxonomy" id="363630"/>
    <lineage>
        <taxon>Bacteria</taxon>
        <taxon>Bacillati</taxon>
        <taxon>Actinomycetota</taxon>
        <taxon>Actinomycetes</taxon>
        <taxon>Nakamurellales</taxon>
        <taxon>Nakamurellaceae</taxon>
        <taxon>Nakamurella</taxon>
    </lineage>
</organism>
<evidence type="ECO:0000256" key="5">
    <source>
        <dbReference type="ARBA" id="ARBA00022989"/>
    </source>
</evidence>
<feature type="transmembrane region" description="Helical" evidence="8">
    <location>
        <begin position="419"/>
        <end position="442"/>
    </location>
</feature>
<comment type="caution">
    <text evidence="9">The sequence shown here is derived from an EMBL/GenBank/DDBJ whole genome shotgun (WGS) entry which is preliminary data.</text>
</comment>
<sequence>MSRAKPSSFGVLVRIPIFRRLWAAIAISSLGDWLGLLATSALAYQLTQNSSNLAQGAAVSGVLLTRLLPDLLLAPVAGALVDKFDRRKVAIIGDICAGLLYVSIALTSNLGFLYVAQFLVEAIGLFSTPAKQTMWVNIVPRERLAVANQINYVSVYGMVPVAAVLFALLSTIAQFFGATTVGTGEEASATGGLVATTTSSAAITIALLVDAGTYFFSAGTVLLSRGMIPAFVGERSTTTNIFSLVAEGISFVRKNPLMRSIYIGILGAFGAGGLVAGIALPYVNGLGAGDAGFSLLFGSVFTGLALGMLLGPRVLPTVPRRMIFTPAIGAAGLCLIAMSLLQDLFGAMATAALMGMFAGIAWITGFTMIGQEVSDQLRGRVFAFVMSSVRIVLLGTIAVAPVLAGAIGTHVLEIGDFTALFTGPAIVLAIGGVIALGVSFLAGRQIGGFTSGLIRKWTRRRSIWEEPDDHAGVLLAVEGRDREACAAVAAVLTQHLREQGWRTVAEGLDVTVHPVGGDTPSSALRAAADLADACAHRIRPALEAGDVVVCNGFIDAMIVRYRAEDGQAEARLWRLAMWAAGGLRPDLTVLVDVTAGESGPILTSTHSHLAMGPARPRPAVDAAPTDGAATGPDAGTTDGDPSLVGGTPAEQVTLQVTERAVATARPDPDAGSPPVAEPEPEVSGVPPETAATGAPDGGRLTAEEDDTVDPEQAFRDRASYTPERYLIVHLSDGAAAPDGGPTVPDELTERIASVLRARSPVLADPQPV</sequence>